<evidence type="ECO:0000313" key="4">
    <source>
        <dbReference type="Proteomes" id="UP001595904"/>
    </source>
</evidence>
<feature type="region of interest" description="Disordered" evidence="1">
    <location>
        <begin position="187"/>
        <end position="228"/>
    </location>
</feature>
<comment type="caution">
    <text evidence="3">The sequence shown here is derived from an EMBL/GenBank/DDBJ whole genome shotgun (WGS) entry which is preliminary data.</text>
</comment>
<dbReference type="Proteomes" id="UP001595904">
    <property type="component" value="Unassembled WGS sequence"/>
</dbReference>
<evidence type="ECO:0000256" key="2">
    <source>
        <dbReference type="SAM" id="SignalP"/>
    </source>
</evidence>
<evidence type="ECO:0000313" key="3">
    <source>
        <dbReference type="EMBL" id="MFC4311395.1"/>
    </source>
</evidence>
<evidence type="ECO:0000256" key="1">
    <source>
        <dbReference type="SAM" id="MobiDB-lite"/>
    </source>
</evidence>
<dbReference type="RefSeq" id="WP_380599696.1">
    <property type="nucleotide sequence ID" value="NZ_JBHSDU010000003.1"/>
</dbReference>
<feature type="compositionally biased region" description="Basic and acidic residues" evidence="1">
    <location>
        <begin position="196"/>
        <end position="220"/>
    </location>
</feature>
<gene>
    <name evidence="3" type="ORF">ACFPN2_20010</name>
</gene>
<evidence type="ECO:0008006" key="5">
    <source>
        <dbReference type="Google" id="ProtNLM"/>
    </source>
</evidence>
<sequence length="228" mass="24521">MRVSRIALLMVALAVQPVQSWAEGGVVDYIEAKQVTNPPPTTALNAFDRFEIAPIAMGDPYAGQPANEQAKERLQANLDERVPPLLNEFSGKPAKNDPPRVLRIEPTIRHVKFISTKARLWAGAFAGGTAVLMTVKMSDAATGEVIAEPEFYQHANAFGAAYSFGATDKAMLVRVADLVTNYLKSNYSAAVGGPTGKDDKPADEKKGKKGKSKDSDKAEESTDQQSAQ</sequence>
<protein>
    <recommendedName>
        <fullName evidence="5">DUF4410 domain-containing protein</fullName>
    </recommendedName>
</protein>
<name>A0ABV8SWB4_9GAMM</name>
<keyword evidence="4" id="KW-1185">Reference proteome</keyword>
<accession>A0ABV8SWB4</accession>
<feature type="signal peptide" evidence="2">
    <location>
        <begin position="1"/>
        <end position="22"/>
    </location>
</feature>
<proteinExistence type="predicted"/>
<keyword evidence="2" id="KW-0732">Signal</keyword>
<feature type="chain" id="PRO_5046006106" description="DUF4410 domain-containing protein" evidence="2">
    <location>
        <begin position="23"/>
        <end position="228"/>
    </location>
</feature>
<dbReference type="EMBL" id="JBHSDU010000003">
    <property type="protein sequence ID" value="MFC4311395.1"/>
    <property type="molecule type" value="Genomic_DNA"/>
</dbReference>
<reference evidence="4" key="1">
    <citation type="journal article" date="2019" name="Int. J. Syst. Evol. Microbiol.">
        <title>The Global Catalogue of Microorganisms (GCM) 10K type strain sequencing project: providing services to taxonomists for standard genome sequencing and annotation.</title>
        <authorList>
            <consortium name="The Broad Institute Genomics Platform"/>
            <consortium name="The Broad Institute Genome Sequencing Center for Infectious Disease"/>
            <person name="Wu L."/>
            <person name="Ma J."/>
        </authorList>
    </citation>
    <scope>NUCLEOTIDE SEQUENCE [LARGE SCALE GENOMIC DNA]</scope>
    <source>
        <strain evidence="4">CGMCC 1.10759</strain>
    </source>
</reference>
<organism evidence="3 4">
    <name type="scientific">Steroidobacter flavus</name>
    <dbReference type="NCBI Taxonomy" id="1842136"/>
    <lineage>
        <taxon>Bacteria</taxon>
        <taxon>Pseudomonadati</taxon>
        <taxon>Pseudomonadota</taxon>
        <taxon>Gammaproteobacteria</taxon>
        <taxon>Steroidobacterales</taxon>
        <taxon>Steroidobacteraceae</taxon>
        <taxon>Steroidobacter</taxon>
    </lineage>
</organism>